<keyword evidence="3" id="KW-1185">Reference proteome</keyword>
<evidence type="ECO:0000313" key="2">
    <source>
        <dbReference type="EMBL" id="KRN99523.1"/>
    </source>
</evidence>
<keyword evidence="1" id="KW-0812">Transmembrane</keyword>
<dbReference type="EMBL" id="JQCN01000031">
    <property type="protein sequence ID" value="KRN99523.1"/>
    <property type="molecule type" value="Genomic_DNA"/>
</dbReference>
<organism evidence="2 3">
    <name type="scientific">Ligilactobacillus pobuzihii</name>
    <dbReference type="NCBI Taxonomy" id="449659"/>
    <lineage>
        <taxon>Bacteria</taxon>
        <taxon>Bacillati</taxon>
        <taxon>Bacillota</taxon>
        <taxon>Bacilli</taxon>
        <taxon>Lactobacillales</taxon>
        <taxon>Lactobacillaceae</taxon>
        <taxon>Ligilactobacillus</taxon>
    </lineage>
</organism>
<protein>
    <submittedName>
        <fullName evidence="2">Uncharacterized protein</fullName>
    </submittedName>
</protein>
<gene>
    <name evidence="2" type="ORF">IV66_GL001527</name>
</gene>
<feature type="transmembrane region" description="Helical" evidence="1">
    <location>
        <begin position="56"/>
        <end position="75"/>
    </location>
</feature>
<dbReference type="Proteomes" id="UP000051886">
    <property type="component" value="Unassembled WGS sequence"/>
</dbReference>
<dbReference type="PATRIC" id="fig|449659.4.peg.1553"/>
<evidence type="ECO:0000256" key="1">
    <source>
        <dbReference type="SAM" id="Phobius"/>
    </source>
</evidence>
<evidence type="ECO:0000313" key="3">
    <source>
        <dbReference type="Proteomes" id="UP000051886"/>
    </source>
</evidence>
<dbReference type="OrthoDB" id="9980586at2"/>
<keyword evidence="1" id="KW-0472">Membrane</keyword>
<dbReference type="AlphaFoldDB" id="A0A0R2LCJ9"/>
<proteinExistence type="predicted"/>
<feature type="transmembrane region" description="Helical" evidence="1">
    <location>
        <begin position="112"/>
        <end position="135"/>
    </location>
</feature>
<feature type="transmembrane region" description="Helical" evidence="1">
    <location>
        <begin position="19"/>
        <end position="36"/>
    </location>
</feature>
<dbReference type="RefSeq" id="WP_017868772.1">
    <property type="nucleotide sequence ID" value="NZ_BJYB01000024.1"/>
</dbReference>
<name>A0A0R2LCJ9_9LACO</name>
<feature type="transmembrane region" description="Helical" evidence="1">
    <location>
        <begin position="87"/>
        <end position="106"/>
    </location>
</feature>
<comment type="caution">
    <text evidence="2">The sequence shown here is derived from an EMBL/GenBank/DDBJ whole genome shotgun (WGS) entry which is preliminary data.</text>
</comment>
<sequence length="138" mass="15944">MADEKTWTIKQRFVHNRNIISKAFTTLVLALFMWRGKFQELQGVPAQSHYYVVRHAFDSGLLELIITLALFGLYVAFSKRHMVKGKIIFLVTGVGIWMAYFALFAYRDYLLSQMFTMQTALVFAVAVSFWIDILAGDF</sequence>
<keyword evidence="1" id="KW-1133">Transmembrane helix</keyword>
<reference evidence="2 3" key="1">
    <citation type="journal article" date="2015" name="Genome Announc.">
        <title>Expanding the biotechnology potential of lactobacilli through comparative genomics of 213 strains and associated genera.</title>
        <authorList>
            <person name="Sun Z."/>
            <person name="Harris H.M."/>
            <person name="McCann A."/>
            <person name="Guo C."/>
            <person name="Argimon S."/>
            <person name="Zhang W."/>
            <person name="Yang X."/>
            <person name="Jeffery I.B."/>
            <person name="Cooney J.C."/>
            <person name="Kagawa T.F."/>
            <person name="Liu W."/>
            <person name="Song Y."/>
            <person name="Salvetti E."/>
            <person name="Wrobel A."/>
            <person name="Rasinkangas P."/>
            <person name="Parkhill J."/>
            <person name="Rea M.C."/>
            <person name="O'Sullivan O."/>
            <person name="Ritari J."/>
            <person name="Douillard F.P."/>
            <person name="Paul Ross R."/>
            <person name="Yang R."/>
            <person name="Briner A.E."/>
            <person name="Felis G.E."/>
            <person name="de Vos W.M."/>
            <person name="Barrangou R."/>
            <person name="Klaenhammer T.R."/>
            <person name="Caufield P.W."/>
            <person name="Cui Y."/>
            <person name="Zhang H."/>
            <person name="O'Toole P.W."/>
        </authorList>
    </citation>
    <scope>NUCLEOTIDE SEQUENCE [LARGE SCALE GENOMIC DNA]</scope>
    <source>
        <strain evidence="2 3">NBRC 103219</strain>
    </source>
</reference>
<accession>A0A0R2LCJ9</accession>
<dbReference type="STRING" id="449659.IV66_GL001527"/>